<dbReference type="RefSeq" id="WP_275595052.1">
    <property type="nucleotide sequence ID" value="NZ_CP102381.1"/>
</dbReference>
<accession>A0ABY8CA02</accession>
<dbReference type="InterPro" id="IPR003754">
    <property type="entry name" value="4pyrrol_synth_uPrphyn_synth"/>
</dbReference>
<dbReference type="CDD" id="cd06578">
    <property type="entry name" value="HemD"/>
    <property type="match status" value="1"/>
</dbReference>
<evidence type="ECO:0000313" key="2">
    <source>
        <dbReference type="EMBL" id="WEJ62796.1"/>
    </source>
</evidence>
<reference evidence="2 3" key="1">
    <citation type="submission" date="2022-06" db="EMBL/GenBank/DDBJ databases">
        <title>Thiomicrohabdus sp. nov, an obligately chemolithoautotrophic, sulfur-oxidizing bacterium isolated from beach of Guanyin Mountain. Amoy.</title>
        <authorList>
            <person name="Zhu H."/>
        </authorList>
    </citation>
    <scope>NUCLEOTIDE SEQUENCE [LARGE SCALE GENOMIC DNA]</scope>
    <source>
        <strain evidence="2 3">XGS-01</strain>
    </source>
</reference>
<dbReference type="Proteomes" id="UP001222275">
    <property type="component" value="Chromosome"/>
</dbReference>
<dbReference type="SUPFAM" id="SSF69618">
    <property type="entry name" value="HemD-like"/>
    <property type="match status" value="1"/>
</dbReference>
<protein>
    <submittedName>
        <fullName evidence="2">Uroporphyrinogen-III synthase</fullName>
    </submittedName>
</protein>
<dbReference type="EMBL" id="CP102381">
    <property type="protein sequence ID" value="WEJ62796.1"/>
    <property type="molecule type" value="Genomic_DNA"/>
</dbReference>
<dbReference type="InterPro" id="IPR036108">
    <property type="entry name" value="4pyrrol_syn_uPrphyn_synt_sf"/>
</dbReference>
<proteinExistence type="predicted"/>
<sequence length="266" mass="30149">MKHFTLLNTRPAHQADALNELVIQQGGESINCPTIEIQWLAISDKEFVNGRPFDKAVFTSANSVLGWYQIQQNLCAEAKELFSRTEFYAIGKATQEKGLELGLEIKTLSEKKFDSEHFLAHKKMLAITGQQIAIFKGVGGRSLIEETLSRRGATAKLFDVYKRKMAPFCVSKWNRFLKSNSPVLLLSSLESWQNLVSGLLQENQNMVTSREELIQAEFWLKLSTTVVMSQRIADTMIVEGWKWPLIVVETQSNQGIVKAILKFVHK</sequence>
<gene>
    <name evidence="2" type="ORF">NR989_00695</name>
</gene>
<evidence type="ECO:0000259" key="1">
    <source>
        <dbReference type="Pfam" id="PF02602"/>
    </source>
</evidence>
<keyword evidence="3" id="KW-1185">Reference proteome</keyword>
<name>A0ABY8CA02_9GAMM</name>
<dbReference type="Gene3D" id="3.40.50.10090">
    <property type="match status" value="2"/>
</dbReference>
<organism evidence="2 3">
    <name type="scientific">Thiomicrorhabdus lithotrophica</name>
    <dbReference type="NCBI Taxonomy" id="2949997"/>
    <lineage>
        <taxon>Bacteria</taxon>
        <taxon>Pseudomonadati</taxon>
        <taxon>Pseudomonadota</taxon>
        <taxon>Gammaproteobacteria</taxon>
        <taxon>Thiotrichales</taxon>
        <taxon>Piscirickettsiaceae</taxon>
        <taxon>Thiomicrorhabdus</taxon>
    </lineage>
</organism>
<dbReference type="Pfam" id="PF02602">
    <property type="entry name" value="HEM4"/>
    <property type="match status" value="1"/>
</dbReference>
<feature type="domain" description="Tetrapyrrole biosynthesis uroporphyrinogen III synthase" evidence="1">
    <location>
        <begin position="16"/>
        <end position="242"/>
    </location>
</feature>
<evidence type="ECO:0000313" key="3">
    <source>
        <dbReference type="Proteomes" id="UP001222275"/>
    </source>
</evidence>